<reference evidence="4 6" key="3">
    <citation type="submission" date="2019-07" db="EMBL/GenBank/DDBJ databases">
        <title>Ln-dependent methylotrophs.</title>
        <authorList>
            <person name="Tani A."/>
        </authorList>
    </citation>
    <scope>NUCLEOTIDE SEQUENCE [LARGE SCALE GENOMIC DNA]</scope>
    <source>
        <strain evidence="4 6">SM89A</strain>
    </source>
</reference>
<sequence>MSDEASLLAANAAYYRAFVAADPDGMAAIWGDEEICCIHPGWPPIFGREQVLASFREILRNPMQDPVLRRSERALLCGSEGRIVCIEMVGQAALVATNSFRLVDGAWRLVHHQASPLMVQSEPPPTPQAPPTRSLH</sequence>
<dbReference type="Pfam" id="PF13474">
    <property type="entry name" value="SnoaL_3"/>
    <property type="match status" value="1"/>
</dbReference>
<protein>
    <submittedName>
        <fullName evidence="4">Nuclear transport factor 2 family protein</fullName>
    </submittedName>
</protein>
<keyword evidence="5" id="KW-1185">Reference proteome</keyword>
<dbReference type="Gene3D" id="3.10.450.50">
    <property type="match status" value="1"/>
</dbReference>
<organism evidence="3 5">
    <name type="scientific">Methylosinus sporium</name>
    <dbReference type="NCBI Taxonomy" id="428"/>
    <lineage>
        <taxon>Bacteria</taxon>
        <taxon>Pseudomonadati</taxon>
        <taxon>Pseudomonadota</taxon>
        <taxon>Alphaproteobacteria</taxon>
        <taxon>Hyphomicrobiales</taxon>
        <taxon>Methylocystaceae</taxon>
        <taxon>Methylosinus</taxon>
    </lineage>
</organism>
<evidence type="ECO:0000313" key="3">
    <source>
        <dbReference type="EMBL" id="PWB94183.1"/>
    </source>
</evidence>
<reference evidence="3 5" key="1">
    <citation type="journal article" date="2018" name="Appl. Microbiol. Biotechnol.">
        <title>Co-cultivation of the strictly anaerobic methanogen Methanosarcina barkeri with aerobic methanotrophs in an oxygen-limited membrane bioreactor.</title>
        <authorList>
            <person name="In 't Zandt M.H."/>
            <person name="van den Bosch T.J.M."/>
            <person name="Rijkers R."/>
            <person name="van Kessel M.A.H.J."/>
            <person name="Jetten M.S.M."/>
            <person name="Welte C.U."/>
        </authorList>
    </citation>
    <scope>NUCLEOTIDE SEQUENCE [LARGE SCALE GENOMIC DNA]</scope>
    <source>
        <strain evidence="3 5">DSM 17706</strain>
    </source>
</reference>
<evidence type="ECO:0000313" key="4">
    <source>
        <dbReference type="EMBL" id="TRL30643.1"/>
    </source>
</evidence>
<dbReference type="PANTHER" id="PTHR34957">
    <property type="entry name" value="NUCLEAR TRANSPORT FACTOR 2 (NTF2) FAMILY PROTEIN"/>
    <property type="match status" value="1"/>
</dbReference>
<name>A0A2U1SRG8_METSR</name>
<dbReference type="EMBL" id="VJMF01000068">
    <property type="protein sequence ID" value="TRL30643.1"/>
    <property type="molecule type" value="Genomic_DNA"/>
</dbReference>
<dbReference type="PANTHER" id="PTHR34957:SF1">
    <property type="entry name" value="NUCLEAR TRANSPORT FACTOR 2 (NTF2) FAMILY PROTEIN"/>
    <property type="match status" value="1"/>
</dbReference>
<dbReference type="Proteomes" id="UP000245137">
    <property type="component" value="Unassembled WGS sequence"/>
</dbReference>
<proteinExistence type="predicted"/>
<accession>A0A2U1SRG8</accession>
<dbReference type="AlphaFoldDB" id="A0A2U1SRG8"/>
<dbReference type="SUPFAM" id="SSF54427">
    <property type="entry name" value="NTF2-like"/>
    <property type="match status" value="1"/>
</dbReference>
<reference evidence="3" key="2">
    <citation type="submission" date="2018-02" db="EMBL/GenBank/DDBJ databases">
        <authorList>
            <person name="Cohen D.B."/>
            <person name="Kent A.D."/>
        </authorList>
    </citation>
    <scope>NUCLEOTIDE SEQUENCE</scope>
    <source>
        <strain evidence="3">DSM 17706</strain>
    </source>
</reference>
<evidence type="ECO:0000259" key="2">
    <source>
        <dbReference type="Pfam" id="PF13474"/>
    </source>
</evidence>
<dbReference type="InterPro" id="IPR032710">
    <property type="entry name" value="NTF2-like_dom_sf"/>
</dbReference>
<feature type="domain" description="SnoaL-like" evidence="2">
    <location>
        <begin position="8"/>
        <end position="117"/>
    </location>
</feature>
<comment type="caution">
    <text evidence="3">The sequence shown here is derived from an EMBL/GenBank/DDBJ whole genome shotgun (WGS) entry which is preliminary data.</text>
</comment>
<evidence type="ECO:0000313" key="6">
    <source>
        <dbReference type="Proteomes" id="UP000316781"/>
    </source>
</evidence>
<dbReference type="InterPro" id="IPR037401">
    <property type="entry name" value="SnoaL-like"/>
</dbReference>
<gene>
    <name evidence="3" type="ORF">C5689_09340</name>
    <name evidence="4" type="ORF">FM996_16050</name>
</gene>
<dbReference type="OrthoDB" id="9786718at2"/>
<evidence type="ECO:0000256" key="1">
    <source>
        <dbReference type="SAM" id="MobiDB-lite"/>
    </source>
</evidence>
<dbReference type="EMBL" id="PUIV01000011">
    <property type="protein sequence ID" value="PWB94183.1"/>
    <property type="molecule type" value="Genomic_DNA"/>
</dbReference>
<feature type="region of interest" description="Disordered" evidence="1">
    <location>
        <begin position="117"/>
        <end position="136"/>
    </location>
</feature>
<dbReference type="Proteomes" id="UP000316781">
    <property type="component" value="Unassembled WGS sequence"/>
</dbReference>
<evidence type="ECO:0000313" key="5">
    <source>
        <dbReference type="Proteomes" id="UP000245137"/>
    </source>
</evidence>